<accession>A0A8T0Q8D4</accession>
<evidence type="ECO:0000313" key="3">
    <source>
        <dbReference type="Proteomes" id="UP000823388"/>
    </source>
</evidence>
<proteinExistence type="predicted"/>
<gene>
    <name evidence="2" type="ORF">PVAP13_7NG255034</name>
</gene>
<keyword evidence="3" id="KW-1185">Reference proteome</keyword>
<sequence length="99" mass="10825">MRGRRRRACMGSRELQASELWAMADSSERLLGGAQVVGGRVAAPPRNSIATPPPGVIRTDRQRSSWRRPWQAAPGGLRGVKVIASTGCSCCNRYLMMLQ</sequence>
<evidence type="ECO:0000256" key="1">
    <source>
        <dbReference type="SAM" id="MobiDB-lite"/>
    </source>
</evidence>
<organism evidence="2 3">
    <name type="scientific">Panicum virgatum</name>
    <name type="common">Blackwell switchgrass</name>
    <dbReference type="NCBI Taxonomy" id="38727"/>
    <lineage>
        <taxon>Eukaryota</taxon>
        <taxon>Viridiplantae</taxon>
        <taxon>Streptophyta</taxon>
        <taxon>Embryophyta</taxon>
        <taxon>Tracheophyta</taxon>
        <taxon>Spermatophyta</taxon>
        <taxon>Magnoliopsida</taxon>
        <taxon>Liliopsida</taxon>
        <taxon>Poales</taxon>
        <taxon>Poaceae</taxon>
        <taxon>PACMAD clade</taxon>
        <taxon>Panicoideae</taxon>
        <taxon>Panicodae</taxon>
        <taxon>Paniceae</taxon>
        <taxon>Panicinae</taxon>
        <taxon>Panicum</taxon>
        <taxon>Panicum sect. Hiantes</taxon>
    </lineage>
</organism>
<name>A0A8T0Q8D4_PANVG</name>
<dbReference type="Proteomes" id="UP000823388">
    <property type="component" value="Chromosome 7N"/>
</dbReference>
<protein>
    <submittedName>
        <fullName evidence="2">Uncharacterized protein</fullName>
    </submittedName>
</protein>
<feature type="region of interest" description="Disordered" evidence="1">
    <location>
        <begin position="42"/>
        <end position="70"/>
    </location>
</feature>
<evidence type="ECO:0000313" key="2">
    <source>
        <dbReference type="EMBL" id="KAG2567186.1"/>
    </source>
</evidence>
<dbReference type="AlphaFoldDB" id="A0A8T0Q8D4"/>
<comment type="caution">
    <text evidence="2">The sequence shown here is derived from an EMBL/GenBank/DDBJ whole genome shotgun (WGS) entry which is preliminary data.</text>
</comment>
<reference evidence="2" key="1">
    <citation type="submission" date="2020-05" db="EMBL/GenBank/DDBJ databases">
        <title>WGS assembly of Panicum virgatum.</title>
        <authorList>
            <person name="Lovell J.T."/>
            <person name="Jenkins J."/>
            <person name="Shu S."/>
            <person name="Juenger T.E."/>
            <person name="Schmutz J."/>
        </authorList>
    </citation>
    <scope>NUCLEOTIDE SEQUENCE</scope>
    <source>
        <strain evidence="2">AP13</strain>
    </source>
</reference>
<dbReference type="EMBL" id="CM029050">
    <property type="protein sequence ID" value="KAG2567186.1"/>
    <property type="molecule type" value="Genomic_DNA"/>
</dbReference>